<sequence>MMIVTNAVKSLRIVPGVLARFRGNGMLSKGLRIRVSSNTPSDDSGSQCGSESPLDSISSLSSTKSNSEENSTLEGVVMGLLRHIAGLTLSQEVELHRLLSNSETKMMNNLMRKGRPVPLNPFPVVVRKFGNSFTTGLETISVIGNEGMEEDNLCRPWGIACDKDGHIVVADRSNNRIQIWQENGTFVRRFGTLGTGPVQFDRPAGVAIDAEKRLIVVDKDNHRVQVLTMEGDFIFAFGEKGSKVGQFSYPWDCATNSQCQIVVSDTRNHRVQLFTSSGIFLRTYGSENVGNMYKNFDLPRSVAFNPEGNVVMTDFNNHRLVVISADFNSARTLEFGTEDASLALLRPQGIVVDDNGNLIVADSKNHRIQVRDAAGNLEWIFGSFGQGDGQMDRPSGIALTRTGRIAVVDFGNNRVLLI</sequence>
<name>A0A9R1T569_9HYME</name>
<evidence type="ECO:0000313" key="4">
    <source>
        <dbReference type="Proteomes" id="UP000694866"/>
    </source>
</evidence>
<feature type="compositionally biased region" description="Polar residues" evidence="3">
    <location>
        <begin position="35"/>
        <end position="49"/>
    </location>
</feature>
<feature type="repeat" description="NHL" evidence="2">
    <location>
        <begin position="344"/>
        <end position="374"/>
    </location>
</feature>
<dbReference type="Proteomes" id="UP000694866">
    <property type="component" value="Unplaced"/>
</dbReference>
<dbReference type="GO" id="GO:0043161">
    <property type="term" value="P:proteasome-mediated ubiquitin-dependent protein catabolic process"/>
    <property type="evidence" value="ECO:0007669"/>
    <property type="project" value="TreeGrafter"/>
</dbReference>
<dbReference type="InterPro" id="IPR050952">
    <property type="entry name" value="TRIM-NHL_E3_ligases"/>
</dbReference>
<feature type="repeat" description="NHL" evidence="2">
    <location>
        <begin position="237"/>
        <end position="277"/>
    </location>
</feature>
<dbReference type="GeneID" id="105266449"/>
<dbReference type="CDD" id="cd14954">
    <property type="entry name" value="NHL_TRIM71_like"/>
    <property type="match status" value="1"/>
</dbReference>
<dbReference type="GO" id="GO:0000209">
    <property type="term" value="P:protein polyubiquitination"/>
    <property type="evidence" value="ECO:0007669"/>
    <property type="project" value="TreeGrafter"/>
</dbReference>
<dbReference type="Gene3D" id="2.120.10.30">
    <property type="entry name" value="TolB, C-terminal domain"/>
    <property type="match status" value="3"/>
</dbReference>
<dbReference type="AlphaFoldDB" id="A0A9R1T569"/>
<dbReference type="KEGG" id="fas:105266449"/>
<feature type="compositionally biased region" description="Low complexity" evidence="3">
    <location>
        <begin position="50"/>
        <end position="69"/>
    </location>
</feature>
<reference evidence="5" key="1">
    <citation type="submission" date="2025-08" db="UniProtKB">
        <authorList>
            <consortium name="RefSeq"/>
        </authorList>
    </citation>
    <scope>IDENTIFICATION</scope>
    <source>
        <strain evidence="5">USDA-PBARC FA_bdor</strain>
        <tissue evidence="5">Whole organism</tissue>
    </source>
</reference>
<evidence type="ECO:0000256" key="2">
    <source>
        <dbReference type="PROSITE-ProRule" id="PRU00504"/>
    </source>
</evidence>
<keyword evidence="1" id="KW-0677">Repeat</keyword>
<proteinExistence type="predicted"/>
<dbReference type="SUPFAM" id="SSF101898">
    <property type="entry name" value="NHL repeat"/>
    <property type="match status" value="1"/>
</dbReference>
<dbReference type="RefSeq" id="XP_011302916.1">
    <property type="nucleotide sequence ID" value="XM_011304614.1"/>
</dbReference>
<keyword evidence="4" id="KW-1185">Reference proteome</keyword>
<dbReference type="PANTHER" id="PTHR24104">
    <property type="entry name" value="E3 UBIQUITIN-PROTEIN LIGASE NHLRC1-RELATED"/>
    <property type="match status" value="1"/>
</dbReference>
<feature type="repeat" description="NHL" evidence="2">
    <location>
        <begin position="380"/>
        <end position="418"/>
    </location>
</feature>
<dbReference type="Pfam" id="PF01436">
    <property type="entry name" value="NHL"/>
    <property type="match status" value="6"/>
</dbReference>
<feature type="repeat" description="NHL" evidence="2">
    <location>
        <begin position="290"/>
        <end position="326"/>
    </location>
</feature>
<accession>A0A9R1T569</accession>
<dbReference type="PANTHER" id="PTHR24104:SF48">
    <property type="entry name" value="PROTEIN WECH"/>
    <property type="match status" value="1"/>
</dbReference>
<organism evidence="4 5">
    <name type="scientific">Fopius arisanus</name>
    <dbReference type="NCBI Taxonomy" id="64838"/>
    <lineage>
        <taxon>Eukaryota</taxon>
        <taxon>Metazoa</taxon>
        <taxon>Ecdysozoa</taxon>
        <taxon>Arthropoda</taxon>
        <taxon>Hexapoda</taxon>
        <taxon>Insecta</taxon>
        <taxon>Pterygota</taxon>
        <taxon>Neoptera</taxon>
        <taxon>Endopterygota</taxon>
        <taxon>Hymenoptera</taxon>
        <taxon>Apocrita</taxon>
        <taxon>Ichneumonoidea</taxon>
        <taxon>Braconidae</taxon>
        <taxon>Opiinae</taxon>
        <taxon>Fopius</taxon>
    </lineage>
</organism>
<feature type="repeat" description="NHL" evidence="2">
    <location>
        <begin position="140"/>
        <end position="183"/>
    </location>
</feature>
<gene>
    <name evidence="5" type="primary">LOC105266449</name>
</gene>
<feature type="region of interest" description="Disordered" evidence="3">
    <location>
        <begin position="35"/>
        <end position="69"/>
    </location>
</feature>
<dbReference type="OrthoDB" id="342730at2759"/>
<dbReference type="CTD" id="44653"/>
<dbReference type="FunFam" id="2.120.10.30:FF:000037">
    <property type="entry name" value="Uncharacterized protein, isoform E"/>
    <property type="match status" value="1"/>
</dbReference>
<dbReference type="PROSITE" id="PS51125">
    <property type="entry name" value="NHL"/>
    <property type="match status" value="6"/>
</dbReference>
<dbReference type="InterPro" id="IPR001258">
    <property type="entry name" value="NHL_repeat"/>
</dbReference>
<dbReference type="GO" id="GO:0061630">
    <property type="term" value="F:ubiquitin protein ligase activity"/>
    <property type="evidence" value="ECO:0007669"/>
    <property type="project" value="TreeGrafter"/>
</dbReference>
<dbReference type="InterPro" id="IPR011042">
    <property type="entry name" value="6-blade_b-propeller_TolB-like"/>
</dbReference>
<feature type="repeat" description="NHL" evidence="2">
    <location>
        <begin position="187"/>
        <end position="230"/>
    </location>
</feature>
<evidence type="ECO:0000256" key="1">
    <source>
        <dbReference type="ARBA" id="ARBA00022737"/>
    </source>
</evidence>
<protein>
    <submittedName>
        <fullName evidence="5">E3 ubiquitin-protein ligase TRIM71 isoform X1</fullName>
    </submittedName>
</protein>
<evidence type="ECO:0000313" key="5">
    <source>
        <dbReference type="RefSeq" id="XP_011302916.1"/>
    </source>
</evidence>
<evidence type="ECO:0000256" key="3">
    <source>
        <dbReference type="SAM" id="MobiDB-lite"/>
    </source>
</evidence>